<feature type="transmembrane region" description="Helical" evidence="1">
    <location>
        <begin position="92"/>
        <end position="111"/>
    </location>
</feature>
<evidence type="ECO:0000256" key="1">
    <source>
        <dbReference type="SAM" id="Phobius"/>
    </source>
</evidence>
<name>A0AAW4PVP1_9EURY</name>
<feature type="transmembrane region" description="Helical" evidence="1">
    <location>
        <begin position="117"/>
        <end position="136"/>
    </location>
</feature>
<accession>A0AAW4PVP1</accession>
<dbReference type="Proteomes" id="UP001430377">
    <property type="component" value="Unassembled WGS sequence"/>
</dbReference>
<feature type="domain" description="DUF8050" evidence="2">
    <location>
        <begin position="4"/>
        <end position="140"/>
    </location>
</feature>
<protein>
    <submittedName>
        <fullName evidence="3">TIGR04206 family protein</fullName>
    </submittedName>
</protein>
<organism evidence="3 4">
    <name type="scientific">Haloarcula rubra</name>
    <dbReference type="NCBI Taxonomy" id="2487747"/>
    <lineage>
        <taxon>Archaea</taxon>
        <taxon>Methanobacteriati</taxon>
        <taxon>Methanobacteriota</taxon>
        <taxon>Stenosarchaea group</taxon>
        <taxon>Halobacteria</taxon>
        <taxon>Halobacteriales</taxon>
        <taxon>Haloarculaceae</taxon>
        <taxon>Haloarcula</taxon>
    </lineage>
</organism>
<feature type="transmembrane region" description="Helical" evidence="1">
    <location>
        <begin position="12"/>
        <end position="38"/>
    </location>
</feature>
<evidence type="ECO:0000259" key="2">
    <source>
        <dbReference type="Pfam" id="PF26224"/>
    </source>
</evidence>
<proteinExistence type="predicted"/>
<dbReference type="NCBIfam" id="TIGR04206">
    <property type="entry name" value="near_ArtA"/>
    <property type="match status" value="1"/>
</dbReference>
<evidence type="ECO:0000313" key="4">
    <source>
        <dbReference type="Proteomes" id="UP001430377"/>
    </source>
</evidence>
<dbReference type="AlphaFoldDB" id="A0AAW4PVP1"/>
<keyword evidence="4" id="KW-1185">Reference proteome</keyword>
<dbReference type="Pfam" id="PF26224">
    <property type="entry name" value="DUF8050"/>
    <property type="match status" value="1"/>
</dbReference>
<dbReference type="EMBL" id="RKLR01000007">
    <property type="protein sequence ID" value="MBX0324605.1"/>
    <property type="molecule type" value="Genomic_DNA"/>
</dbReference>
<gene>
    <name evidence="3" type="ORF">EGH21_16370</name>
</gene>
<feature type="transmembrane region" description="Helical" evidence="1">
    <location>
        <begin position="66"/>
        <end position="85"/>
    </location>
</feature>
<dbReference type="InterPro" id="IPR026436">
    <property type="entry name" value="CHP04206"/>
</dbReference>
<sequence length="148" mass="16095">MAAAPRRRLAAVFVAGPVPWTILVVGGELTMVFTVGLFNTNPPQLVSIYDFFFRFTDGLPPFIESWGTGVVLYLLALGSALSGVVWREDPRITAFSLVGAGLTQVGLALGFNRRIGYVALPVGTVVLLVLAWWYYWPLLRPPSAPATE</sequence>
<comment type="caution">
    <text evidence="3">The sequence shown here is derived from an EMBL/GenBank/DDBJ whole genome shotgun (WGS) entry which is preliminary data.</text>
</comment>
<reference evidence="3 4" key="1">
    <citation type="submission" date="2021-06" db="EMBL/GenBank/DDBJ databases">
        <title>Halomicroarcula sp. a new haloarchaeum isolated from saline soil.</title>
        <authorList>
            <person name="Duran-Viseras A."/>
            <person name="Sanchez-Porro C."/>
            <person name="Ventosa A."/>
        </authorList>
    </citation>
    <scope>NUCLEOTIDE SEQUENCE [LARGE SCALE GENOMIC DNA]</scope>
    <source>
        <strain evidence="3 4">F13</strain>
    </source>
</reference>
<keyword evidence="1" id="KW-0472">Membrane</keyword>
<dbReference type="InterPro" id="IPR058363">
    <property type="entry name" value="DUF8050"/>
</dbReference>
<evidence type="ECO:0000313" key="3">
    <source>
        <dbReference type="EMBL" id="MBX0324605.1"/>
    </source>
</evidence>
<keyword evidence="1" id="KW-0812">Transmembrane</keyword>
<keyword evidence="1" id="KW-1133">Transmembrane helix</keyword>
<dbReference type="RefSeq" id="WP_220619558.1">
    <property type="nucleotide sequence ID" value="NZ_RKLR01000007.1"/>
</dbReference>